<gene>
    <name evidence="2" type="ORF">KIL84_010146</name>
</gene>
<reference evidence="2" key="1">
    <citation type="submission" date="2021-09" db="EMBL/GenBank/DDBJ databases">
        <title>The genome of Mauremys mutica provides insights into the evolution of semi-aquatic lifestyle.</title>
        <authorList>
            <person name="Gong S."/>
            <person name="Gao Y."/>
        </authorList>
    </citation>
    <scope>NUCLEOTIDE SEQUENCE</scope>
    <source>
        <strain evidence="2">MM-2020</strain>
        <tissue evidence="2">Muscle</tissue>
    </source>
</reference>
<organism evidence="2 3">
    <name type="scientific">Mauremys mutica</name>
    <name type="common">yellowpond turtle</name>
    <dbReference type="NCBI Taxonomy" id="74926"/>
    <lineage>
        <taxon>Eukaryota</taxon>
        <taxon>Metazoa</taxon>
        <taxon>Chordata</taxon>
        <taxon>Craniata</taxon>
        <taxon>Vertebrata</taxon>
        <taxon>Euteleostomi</taxon>
        <taxon>Archelosauria</taxon>
        <taxon>Testudinata</taxon>
        <taxon>Testudines</taxon>
        <taxon>Cryptodira</taxon>
        <taxon>Durocryptodira</taxon>
        <taxon>Testudinoidea</taxon>
        <taxon>Geoemydidae</taxon>
        <taxon>Geoemydinae</taxon>
        <taxon>Mauremys</taxon>
    </lineage>
</organism>
<dbReference type="Proteomes" id="UP000827986">
    <property type="component" value="Unassembled WGS sequence"/>
</dbReference>
<feature type="region of interest" description="Disordered" evidence="1">
    <location>
        <begin position="46"/>
        <end position="66"/>
    </location>
</feature>
<accession>A0A9D3XLY7</accession>
<dbReference type="EMBL" id="JAHDVG010000467">
    <property type="protein sequence ID" value="KAH1182392.1"/>
    <property type="molecule type" value="Genomic_DNA"/>
</dbReference>
<dbReference type="AlphaFoldDB" id="A0A9D3XLY7"/>
<comment type="caution">
    <text evidence="2">The sequence shown here is derived from an EMBL/GenBank/DDBJ whole genome shotgun (WGS) entry which is preliminary data.</text>
</comment>
<proteinExistence type="predicted"/>
<sequence>MAARERASMQEQSFLETQIALGDATHLVLTLYTPVSAKLLASISPSKRRPSLKASSLANCPGQREAKTTQLGLDTAAIEVNGKALVALSSAGPGPLSAVKTETLSPIAQRLPVSVVAHF</sequence>
<keyword evidence="3" id="KW-1185">Reference proteome</keyword>
<protein>
    <submittedName>
        <fullName evidence="2">Uncharacterized protein</fullName>
    </submittedName>
</protein>
<name>A0A9D3XLY7_9SAUR</name>
<evidence type="ECO:0000313" key="2">
    <source>
        <dbReference type="EMBL" id="KAH1182392.1"/>
    </source>
</evidence>
<evidence type="ECO:0000313" key="3">
    <source>
        <dbReference type="Proteomes" id="UP000827986"/>
    </source>
</evidence>
<evidence type="ECO:0000256" key="1">
    <source>
        <dbReference type="SAM" id="MobiDB-lite"/>
    </source>
</evidence>